<dbReference type="InterPro" id="IPR016461">
    <property type="entry name" value="COMT-like"/>
</dbReference>
<accession>A0AAW0QYC9</accession>
<evidence type="ECO:0000259" key="6">
    <source>
        <dbReference type="Pfam" id="PF08100"/>
    </source>
</evidence>
<keyword evidence="8" id="KW-1185">Reference proteome</keyword>
<evidence type="ECO:0000256" key="1">
    <source>
        <dbReference type="ARBA" id="ARBA00022603"/>
    </source>
</evidence>
<dbReference type="InterPro" id="IPR012967">
    <property type="entry name" value="COMT_dimerisation"/>
</dbReference>
<dbReference type="Gene3D" id="3.40.50.150">
    <property type="entry name" value="Vaccinia Virus protein VP39"/>
    <property type="match status" value="1"/>
</dbReference>
<evidence type="ECO:0000313" key="8">
    <source>
        <dbReference type="Proteomes" id="UP001392437"/>
    </source>
</evidence>
<dbReference type="Pfam" id="PF00891">
    <property type="entry name" value="Methyltransf_2"/>
    <property type="match status" value="1"/>
</dbReference>
<evidence type="ECO:0000256" key="2">
    <source>
        <dbReference type="ARBA" id="ARBA00022679"/>
    </source>
</evidence>
<dbReference type="GO" id="GO:0032259">
    <property type="term" value="P:methylation"/>
    <property type="evidence" value="ECO:0007669"/>
    <property type="project" value="UniProtKB-KW"/>
</dbReference>
<evidence type="ECO:0000313" key="7">
    <source>
        <dbReference type="EMBL" id="KAK8115348.1"/>
    </source>
</evidence>
<dbReference type="GO" id="GO:0008171">
    <property type="term" value="F:O-methyltransferase activity"/>
    <property type="evidence" value="ECO:0007669"/>
    <property type="project" value="InterPro"/>
</dbReference>
<dbReference type="Pfam" id="PF08100">
    <property type="entry name" value="Dimerisation"/>
    <property type="match status" value="1"/>
</dbReference>
<protein>
    <submittedName>
        <fullName evidence="7">S-adenosyl-L-methionine-dependent methyltransferase</fullName>
    </submittedName>
</protein>
<dbReference type="Gene3D" id="1.10.10.10">
    <property type="entry name" value="Winged helix-like DNA-binding domain superfamily/Winged helix DNA-binding domain"/>
    <property type="match status" value="1"/>
</dbReference>
<dbReference type="PANTHER" id="PTHR43712">
    <property type="entry name" value="PUTATIVE (AFU_ORTHOLOGUE AFUA_4G14580)-RELATED"/>
    <property type="match status" value="1"/>
</dbReference>
<proteinExistence type="predicted"/>
<dbReference type="SUPFAM" id="SSF46785">
    <property type="entry name" value="Winged helix' DNA-binding domain"/>
    <property type="match status" value="1"/>
</dbReference>
<evidence type="ECO:0000256" key="3">
    <source>
        <dbReference type="ARBA" id="ARBA00022691"/>
    </source>
</evidence>
<dbReference type="Proteomes" id="UP001392437">
    <property type="component" value="Unassembled WGS sequence"/>
</dbReference>
<feature type="active site" description="Proton acceptor" evidence="4">
    <location>
        <position position="307"/>
    </location>
</feature>
<dbReference type="InterPro" id="IPR036388">
    <property type="entry name" value="WH-like_DNA-bd_sf"/>
</dbReference>
<evidence type="ECO:0000256" key="4">
    <source>
        <dbReference type="PIRSR" id="PIRSR005739-1"/>
    </source>
</evidence>
<evidence type="ECO:0000259" key="5">
    <source>
        <dbReference type="Pfam" id="PF00891"/>
    </source>
</evidence>
<comment type="caution">
    <text evidence="7">The sequence shown here is derived from an EMBL/GenBank/DDBJ whole genome shotgun (WGS) entry which is preliminary data.</text>
</comment>
<dbReference type="SUPFAM" id="SSF53335">
    <property type="entry name" value="S-adenosyl-L-methionine-dependent methyltransferases"/>
    <property type="match status" value="1"/>
</dbReference>
<dbReference type="GO" id="GO:0046983">
    <property type="term" value="F:protein dimerization activity"/>
    <property type="evidence" value="ECO:0007669"/>
    <property type="project" value="InterPro"/>
</dbReference>
<dbReference type="PANTHER" id="PTHR43712:SF17">
    <property type="entry name" value="O-METHYLTRANSFERASE"/>
    <property type="match status" value="1"/>
</dbReference>
<organism evidence="7 8">
    <name type="scientific">Apiospora kogelbergensis</name>
    <dbReference type="NCBI Taxonomy" id="1337665"/>
    <lineage>
        <taxon>Eukaryota</taxon>
        <taxon>Fungi</taxon>
        <taxon>Dikarya</taxon>
        <taxon>Ascomycota</taxon>
        <taxon>Pezizomycotina</taxon>
        <taxon>Sordariomycetes</taxon>
        <taxon>Xylariomycetidae</taxon>
        <taxon>Amphisphaeriales</taxon>
        <taxon>Apiosporaceae</taxon>
        <taxon>Apiospora</taxon>
    </lineage>
</organism>
<dbReference type="PROSITE" id="PS51683">
    <property type="entry name" value="SAM_OMT_II"/>
    <property type="match status" value="1"/>
</dbReference>
<dbReference type="EMBL" id="JAQQWP010000006">
    <property type="protein sequence ID" value="KAK8115348.1"/>
    <property type="molecule type" value="Genomic_DNA"/>
</dbReference>
<keyword evidence="2" id="KW-0808">Transferase</keyword>
<dbReference type="AlphaFoldDB" id="A0AAW0QYC9"/>
<keyword evidence="1 7" id="KW-0489">Methyltransferase</keyword>
<gene>
    <name evidence="7" type="ORF">PG999_007417</name>
</gene>
<name>A0AAW0QYC9_9PEZI</name>
<keyword evidence="3" id="KW-0949">S-adenosyl-L-methionine</keyword>
<feature type="domain" description="O-methyltransferase C-terminal" evidence="5">
    <location>
        <begin position="234"/>
        <end position="378"/>
    </location>
</feature>
<dbReference type="InterPro" id="IPR036390">
    <property type="entry name" value="WH_DNA-bd_sf"/>
</dbReference>
<feature type="domain" description="O-methyltransferase dimerisation" evidence="6">
    <location>
        <begin position="67"/>
        <end position="136"/>
    </location>
</feature>
<dbReference type="InterPro" id="IPR029063">
    <property type="entry name" value="SAM-dependent_MTases_sf"/>
</dbReference>
<dbReference type="InterPro" id="IPR001077">
    <property type="entry name" value="COMT_C"/>
</dbReference>
<sequence>MSVVNGNGNSNDVGSFIHSIKDVNRSSFAFDGDRIQALRAAYALVSRLETPWDTVARLVLTEPALDATLKVLRDLKLFEKWDQAGADHPQTAATLAEMTSCDPALLSRMLRHLAATNLLEEVSGAYRQTTFTKSLVEPVFGAWIDYLYDATMPCFYKMPEYLMQAGYKNPADPNNGIFQYTKDFKGSLFDYYDKNLKEGATFNNMMGGVMAKQAGMLDIYPYERLADSLPSDSDTPLLVDVGGNVGHDINKLLAHQPEACRRLVLQDRPDVVQLAKCPASVRVLAHDFFTPQPVRGARAYYLHGVIHDWSDEPSRRILAHLRDAMRPGYSKLLIHDHVLPSERPHPQATAYDLTMMVKVSAYERTVPMWTDLLDSVGLRIVKIWDSPLATQSVIEADLAPDGQDQVS</sequence>
<reference evidence="7 8" key="1">
    <citation type="submission" date="2023-01" db="EMBL/GenBank/DDBJ databases">
        <title>Analysis of 21 Apiospora genomes using comparative genomics revels a genus with tremendous synthesis potential of carbohydrate active enzymes and secondary metabolites.</title>
        <authorList>
            <person name="Sorensen T."/>
        </authorList>
    </citation>
    <scope>NUCLEOTIDE SEQUENCE [LARGE SCALE GENOMIC DNA]</scope>
    <source>
        <strain evidence="7 8">CBS 117206</strain>
    </source>
</reference>
<dbReference type="PIRSF" id="PIRSF005739">
    <property type="entry name" value="O-mtase"/>
    <property type="match status" value="1"/>
</dbReference>